<evidence type="ECO:0000313" key="2">
    <source>
        <dbReference type="Proteomes" id="UP000005239"/>
    </source>
</evidence>
<accession>A0A2A6BHX7</accession>
<evidence type="ECO:0000313" key="1">
    <source>
        <dbReference type="EnsemblMetazoa" id="PPA25883.1"/>
    </source>
</evidence>
<name>A0A2A6BHX7_PRIPA</name>
<dbReference type="AlphaFoldDB" id="A0A2A6BHX7"/>
<accession>A0A8R1YJ14</accession>
<sequence length="290" mass="32664">MDEAQTLDSIARSELDARMSQLSVGNAIEDGSSTHSMMSAFERLPGELFREIVQYAPESVFDLRLTSRAACRQVDAFAITSANVQIVDLVMIKVEASTTITLGVRVPETKSKLFELRLRLEYKIECNLLKDAKLLQSLIDCCGHRIGTLLLINFGDIETFISLSKMLEQTRIRNLCCEISQLHDPIATLLLSVIRLNMVQRIALTVRDNFCADPAAVLVEMASHVRAIRIVGEGDRSESPFTVFGIIEWAPVILAIFSVRFPLFTTRYEKVTRKNERNGQKSRKWDLPIT</sequence>
<keyword evidence="2" id="KW-1185">Reference proteome</keyword>
<organism evidence="1 2">
    <name type="scientific">Pristionchus pacificus</name>
    <name type="common">Parasitic nematode worm</name>
    <dbReference type="NCBI Taxonomy" id="54126"/>
    <lineage>
        <taxon>Eukaryota</taxon>
        <taxon>Metazoa</taxon>
        <taxon>Ecdysozoa</taxon>
        <taxon>Nematoda</taxon>
        <taxon>Chromadorea</taxon>
        <taxon>Rhabditida</taxon>
        <taxon>Rhabditina</taxon>
        <taxon>Diplogasteromorpha</taxon>
        <taxon>Diplogasteroidea</taxon>
        <taxon>Neodiplogasteridae</taxon>
        <taxon>Pristionchus</taxon>
    </lineage>
</organism>
<reference evidence="1" key="2">
    <citation type="submission" date="2022-06" db="UniProtKB">
        <authorList>
            <consortium name="EnsemblMetazoa"/>
        </authorList>
    </citation>
    <scope>IDENTIFICATION</scope>
    <source>
        <strain evidence="1">PS312</strain>
    </source>
</reference>
<dbReference type="EnsemblMetazoa" id="PPA25883.1">
    <property type="protein sequence ID" value="PPA25883.1"/>
    <property type="gene ID" value="WBGene00115437"/>
</dbReference>
<dbReference type="Proteomes" id="UP000005239">
    <property type="component" value="Unassembled WGS sequence"/>
</dbReference>
<protein>
    <submittedName>
        <fullName evidence="1">Uncharacterized protein</fullName>
    </submittedName>
</protein>
<reference evidence="2" key="1">
    <citation type="journal article" date="2008" name="Nat. Genet.">
        <title>The Pristionchus pacificus genome provides a unique perspective on nematode lifestyle and parasitism.</title>
        <authorList>
            <person name="Dieterich C."/>
            <person name="Clifton S.W."/>
            <person name="Schuster L.N."/>
            <person name="Chinwalla A."/>
            <person name="Delehaunty K."/>
            <person name="Dinkelacker I."/>
            <person name="Fulton L."/>
            <person name="Fulton R."/>
            <person name="Godfrey J."/>
            <person name="Minx P."/>
            <person name="Mitreva M."/>
            <person name="Roeseler W."/>
            <person name="Tian H."/>
            <person name="Witte H."/>
            <person name="Yang S.P."/>
            <person name="Wilson R.K."/>
            <person name="Sommer R.J."/>
        </authorList>
    </citation>
    <scope>NUCLEOTIDE SEQUENCE [LARGE SCALE GENOMIC DNA]</scope>
    <source>
        <strain evidence="2">PS312</strain>
    </source>
</reference>
<proteinExistence type="predicted"/>
<gene>
    <name evidence="1" type="primary">WBGene00115437</name>
</gene>